<evidence type="ECO:0000313" key="4">
    <source>
        <dbReference type="Proteomes" id="UP000290365"/>
    </source>
</evidence>
<dbReference type="InterPro" id="IPR005149">
    <property type="entry name" value="Tscrpt_reg_PadR_N"/>
</dbReference>
<dbReference type="Gene3D" id="6.10.140.190">
    <property type="match status" value="1"/>
</dbReference>
<dbReference type="Pfam" id="PF03551">
    <property type="entry name" value="PadR"/>
    <property type="match status" value="1"/>
</dbReference>
<dbReference type="PANTHER" id="PTHR43252:SF6">
    <property type="entry name" value="NEGATIVE TRANSCRIPTION REGULATOR PADR"/>
    <property type="match status" value="1"/>
</dbReference>
<dbReference type="PANTHER" id="PTHR43252">
    <property type="entry name" value="TRANSCRIPTIONAL REGULATOR YQJI"/>
    <property type="match status" value="1"/>
</dbReference>
<feature type="domain" description="Transcription regulator PadR C-terminal" evidence="2">
    <location>
        <begin position="96"/>
        <end position="178"/>
    </location>
</feature>
<dbReference type="OrthoDB" id="9783723at2"/>
<dbReference type="EMBL" id="CP035758">
    <property type="protein sequence ID" value="QBD76959.1"/>
    <property type="molecule type" value="Genomic_DNA"/>
</dbReference>
<name>A0A4P6JNR3_KTERU</name>
<dbReference type="InterPro" id="IPR018309">
    <property type="entry name" value="Tscrpt_reg_PadR_C"/>
</dbReference>
<dbReference type="Proteomes" id="UP000290365">
    <property type="component" value="Chromosome"/>
</dbReference>
<evidence type="ECO:0000313" key="3">
    <source>
        <dbReference type="EMBL" id="QBD76959.1"/>
    </source>
</evidence>
<gene>
    <name evidence="3" type="ORF">EPA93_13480</name>
</gene>
<dbReference type="Gene3D" id="1.10.10.10">
    <property type="entry name" value="Winged helix-like DNA-binding domain superfamily/Winged helix DNA-binding domain"/>
    <property type="match status" value="1"/>
</dbReference>
<dbReference type="InterPro" id="IPR036388">
    <property type="entry name" value="WH-like_DNA-bd_sf"/>
</dbReference>
<evidence type="ECO:0000259" key="1">
    <source>
        <dbReference type="Pfam" id="PF03551"/>
    </source>
</evidence>
<protein>
    <submittedName>
        <fullName evidence="3">PadR family transcriptional regulator</fullName>
    </submittedName>
</protein>
<dbReference type="SUPFAM" id="SSF46785">
    <property type="entry name" value="Winged helix' DNA-binding domain"/>
    <property type="match status" value="1"/>
</dbReference>
<dbReference type="AlphaFoldDB" id="A0A4P6JNR3"/>
<feature type="domain" description="Transcription regulator PadR N-terminal" evidence="1">
    <location>
        <begin position="11"/>
        <end position="84"/>
    </location>
</feature>
<keyword evidence="4" id="KW-1185">Reference proteome</keyword>
<proteinExistence type="predicted"/>
<reference evidence="3 4" key="1">
    <citation type="submission" date="2019-01" db="EMBL/GenBank/DDBJ databases">
        <title>Ktedonosporobacter rubrisoli SCAWS-G2.</title>
        <authorList>
            <person name="Huang Y."/>
            <person name="Yan B."/>
        </authorList>
    </citation>
    <scope>NUCLEOTIDE SEQUENCE [LARGE SCALE GENOMIC DNA]</scope>
    <source>
        <strain evidence="3 4">SCAWS-G2</strain>
    </source>
</reference>
<organism evidence="3 4">
    <name type="scientific">Ktedonosporobacter rubrisoli</name>
    <dbReference type="NCBI Taxonomy" id="2509675"/>
    <lineage>
        <taxon>Bacteria</taxon>
        <taxon>Bacillati</taxon>
        <taxon>Chloroflexota</taxon>
        <taxon>Ktedonobacteria</taxon>
        <taxon>Ktedonobacterales</taxon>
        <taxon>Ktedonosporobacteraceae</taxon>
        <taxon>Ktedonosporobacter</taxon>
    </lineage>
</organism>
<accession>A0A4P6JNR3</accession>
<dbReference type="Pfam" id="PF10400">
    <property type="entry name" value="Vir_act_alpha_C"/>
    <property type="match status" value="1"/>
</dbReference>
<sequence length="192" mass="22180">MGKENKSKYALLGMLSLLPMSGYDLKKAIEGGLGHFWQENYAQIYPMLKQLQAEGLTISHSEKQEGKPERRIYALTDKGREELRRWLAGPVEHQVIRNELLLKLFFGTQVPLPASIEHVREYREKYIQLLQIFEQTEVQIKQEYATNPNLPYWLLTLSNGKYDAQAVIAWCDEALVTLENLAEPEAREKESS</sequence>
<dbReference type="InterPro" id="IPR036390">
    <property type="entry name" value="WH_DNA-bd_sf"/>
</dbReference>
<dbReference type="RefSeq" id="WP_129888023.1">
    <property type="nucleotide sequence ID" value="NZ_CP035758.1"/>
</dbReference>
<dbReference type="KEGG" id="kbs:EPA93_13480"/>
<evidence type="ECO:0000259" key="2">
    <source>
        <dbReference type="Pfam" id="PF10400"/>
    </source>
</evidence>